<keyword evidence="1" id="KW-0378">Hydrolase</keyword>
<name>A0AAX4G6M9_9CAUD</name>
<accession>A0AAX4G6M9</accession>
<keyword evidence="2" id="KW-1185">Reference proteome</keyword>
<keyword evidence="1" id="KW-0255">Endonuclease</keyword>
<evidence type="ECO:0000313" key="2">
    <source>
        <dbReference type="Proteomes" id="UP001305174"/>
    </source>
</evidence>
<keyword evidence="1" id="KW-0540">Nuclease</keyword>
<protein>
    <submittedName>
        <fullName evidence="1">HNH endonuclease</fullName>
    </submittedName>
</protein>
<dbReference type="EMBL" id="OR575930">
    <property type="protein sequence ID" value="WOZ57558.1"/>
    <property type="molecule type" value="Genomic_DNA"/>
</dbReference>
<dbReference type="GO" id="GO:0004519">
    <property type="term" value="F:endonuclease activity"/>
    <property type="evidence" value="ECO:0007669"/>
    <property type="project" value="UniProtKB-KW"/>
</dbReference>
<dbReference type="Gene3D" id="3.30.40.220">
    <property type="match status" value="1"/>
</dbReference>
<proteinExistence type="predicted"/>
<evidence type="ECO:0000313" key="1">
    <source>
        <dbReference type="EMBL" id="WOZ57558.1"/>
    </source>
</evidence>
<organism evidence="1 2">
    <name type="scientific">Pseudomonas phage vB_PseuGesM_254</name>
    <dbReference type="NCBI Taxonomy" id="3092638"/>
    <lineage>
        <taxon>Viruses</taxon>
        <taxon>Duplodnaviria</taxon>
        <taxon>Heunggongvirae</taxon>
        <taxon>Uroviricota</taxon>
        <taxon>Caudoviricetes</taxon>
        <taxon>Vandenendeviridae</taxon>
        <taxon>Chemalvirus</taxon>
        <taxon>Chemalvirus PseuGes254</taxon>
    </lineage>
</organism>
<sequence>MTFKISDDSVEFDLWVAKKLQSKLNQCKSRDIEFGLTFTCMKNLMKAKRCFYTGLTMTRPKSNPEKGDAVLASDMTIDRVDSSKGYVKGNVVACCQAANSLKSTMEGQGLGIKGYVMGRSVFDKAIKHIKKADTKNV</sequence>
<dbReference type="Proteomes" id="UP001305174">
    <property type="component" value="Segment"/>
</dbReference>
<reference evidence="2" key="1">
    <citation type="submission" date="2024-05" db="EMBL/GenBank/DDBJ databases">
        <authorList>
            <person name="Tikunov A.Y."/>
            <person name="Morozova V.V."/>
            <person name="Kozlova Y.N."/>
            <person name="Tikunova N.V."/>
            <person name="Babkin I.V."/>
        </authorList>
    </citation>
    <scope>NUCLEOTIDE SEQUENCE [LARGE SCALE GENOMIC DNA]</scope>
</reference>